<reference evidence="2" key="1">
    <citation type="journal article" date="2022" name="bioRxiv">
        <title>Sequencing and chromosome-scale assembly of the giantPleurodeles waltlgenome.</title>
        <authorList>
            <person name="Brown T."/>
            <person name="Elewa A."/>
            <person name="Iarovenko S."/>
            <person name="Subramanian E."/>
            <person name="Araus A.J."/>
            <person name="Petzold A."/>
            <person name="Susuki M."/>
            <person name="Suzuki K.-i.T."/>
            <person name="Hayashi T."/>
            <person name="Toyoda A."/>
            <person name="Oliveira C."/>
            <person name="Osipova E."/>
            <person name="Leigh N.D."/>
            <person name="Simon A."/>
            <person name="Yun M.H."/>
        </authorList>
    </citation>
    <scope>NUCLEOTIDE SEQUENCE</scope>
    <source>
        <strain evidence="2">20211129_DDA</strain>
        <tissue evidence="2">Liver</tissue>
    </source>
</reference>
<evidence type="ECO:0000313" key="2">
    <source>
        <dbReference type="EMBL" id="KAJ1173966.1"/>
    </source>
</evidence>
<feature type="compositionally biased region" description="Basic and acidic residues" evidence="1">
    <location>
        <begin position="11"/>
        <end position="29"/>
    </location>
</feature>
<gene>
    <name evidence="2" type="ORF">NDU88_005790</name>
</gene>
<protein>
    <submittedName>
        <fullName evidence="2">Uncharacterized protein</fullName>
    </submittedName>
</protein>
<sequence length="123" mass="13593">MEDGVPIEMGGKGRQETKGHTQHGSDKTHWRGASRFCRNRTPTTNSGVHVLPSLRQLRLPPRIPVLQFRGDRCCPKDSPYSRLVTKGEQDGPSGALARPPPGPRLLEQAGPGPGSQRRAIRRW</sequence>
<proteinExistence type="predicted"/>
<evidence type="ECO:0000256" key="1">
    <source>
        <dbReference type="SAM" id="MobiDB-lite"/>
    </source>
</evidence>
<comment type="caution">
    <text evidence="2">The sequence shown here is derived from an EMBL/GenBank/DDBJ whole genome shotgun (WGS) entry which is preliminary data.</text>
</comment>
<organism evidence="2 3">
    <name type="scientific">Pleurodeles waltl</name>
    <name type="common">Iberian ribbed newt</name>
    <dbReference type="NCBI Taxonomy" id="8319"/>
    <lineage>
        <taxon>Eukaryota</taxon>
        <taxon>Metazoa</taxon>
        <taxon>Chordata</taxon>
        <taxon>Craniata</taxon>
        <taxon>Vertebrata</taxon>
        <taxon>Euteleostomi</taxon>
        <taxon>Amphibia</taxon>
        <taxon>Batrachia</taxon>
        <taxon>Caudata</taxon>
        <taxon>Salamandroidea</taxon>
        <taxon>Salamandridae</taxon>
        <taxon>Pleurodelinae</taxon>
        <taxon>Pleurodeles</taxon>
    </lineage>
</organism>
<feature type="region of interest" description="Disordered" evidence="1">
    <location>
        <begin position="1"/>
        <end position="48"/>
    </location>
</feature>
<accession>A0AAV7TCY9</accession>
<keyword evidence="3" id="KW-1185">Reference proteome</keyword>
<dbReference type="EMBL" id="JANPWB010000007">
    <property type="protein sequence ID" value="KAJ1173966.1"/>
    <property type="molecule type" value="Genomic_DNA"/>
</dbReference>
<dbReference type="Proteomes" id="UP001066276">
    <property type="component" value="Chromosome 4_1"/>
</dbReference>
<dbReference type="AlphaFoldDB" id="A0AAV7TCY9"/>
<evidence type="ECO:0000313" key="3">
    <source>
        <dbReference type="Proteomes" id="UP001066276"/>
    </source>
</evidence>
<feature type="region of interest" description="Disordered" evidence="1">
    <location>
        <begin position="68"/>
        <end position="123"/>
    </location>
</feature>
<name>A0AAV7TCY9_PLEWA</name>